<protein>
    <recommendedName>
        <fullName evidence="2">histidine kinase</fullName>
        <ecNumber evidence="2">2.7.13.3</ecNumber>
    </recommendedName>
</protein>
<dbReference type="Proteomes" id="UP000030960">
    <property type="component" value="Unassembled WGS sequence"/>
</dbReference>
<evidence type="ECO:0000256" key="3">
    <source>
        <dbReference type="ARBA" id="ARBA00022553"/>
    </source>
</evidence>
<dbReference type="Pfam" id="PF02518">
    <property type="entry name" value="HATPase_c"/>
    <property type="match status" value="1"/>
</dbReference>
<keyword evidence="9" id="KW-0812">Transmembrane</keyword>
<keyword evidence="5" id="KW-0547">Nucleotide-binding</keyword>
<dbReference type="CDD" id="cd00082">
    <property type="entry name" value="HisKA"/>
    <property type="match status" value="1"/>
</dbReference>
<evidence type="ECO:0000256" key="7">
    <source>
        <dbReference type="ARBA" id="ARBA00022840"/>
    </source>
</evidence>
<dbReference type="InterPro" id="IPR004358">
    <property type="entry name" value="Sig_transdc_His_kin-like_C"/>
</dbReference>
<evidence type="ECO:0000256" key="2">
    <source>
        <dbReference type="ARBA" id="ARBA00012438"/>
    </source>
</evidence>
<keyword evidence="9" id="KW-0472">Membrane</keyword>
<feature type="transmembrane region" description="Helical" evidence="9">
    <location>
        <begin position="28"/>
        <end position="46"/>
    </location>
</feature>
<dbReference type="GO" id="GO:0000155">
    <property type="term" value="F:phosphorelay sensor kinase activity"/>
    <property type="evidence" value="ECO:0007669"/>
    <property type="project" value="InterPro"/>
</dbReference>
<dbReference type="SUPFAM" id="SSF55874">
    <property type="entry name" value="ATPase domain of HSP90 chaperone/DNA topoisomerase II/histidine kinase"/>
    <property type="match status" value="1"/>
</dbReference>
<dbReference type="SUPFAM" id="SSF47384">
    <property type="entry name" value="Homodimeric domain of signal transducing histidine kinase"/>
    <property type="match status" value="1"/>
</dbReference>
<name>A0A0B3RRA5_9RHOB</name>
<feature type="transmembrane region" description="Helical" evidence="9">
    <location>
        <begin position="52"/>
        <end position="70"/>
    </location>
</feature>
<dbReference type="AlphaFoldDB" id="A0A0B3RRA5"/>
<dbReference type="Gene3D" id="3.30.565.10">
    <property type="entry name" value="Histidine kinase-like ATPase, C-terminal domain"/>
    <property type="match status" value="1"/>
</dbReference>
<dbReference type="EMBL" id="JSUQ01000006">
    <property type="protein sequence ID" value="KHQ53650.1"/>
    <property type="molecule type" value="Genomic_DNA"/>
</dbReference>
<evidence type="ECO:0000256" key="6">
    <source>
        <dbReference type="ARBA" id="ARBA00022777"/>
    </source>
</evidence>
<sequence>MAPLPSRDNYQTRLDEMRRAEYGSPLEIVIRYVVIAVVVSVLLLVIDRQIALAWGAAYLVFEGGLAFLLLRLRTGPAPLRYWGALASYVLAGFSFLALPLYLVSVQMNPGTTFAGATGLVGYALYTLQRPQRESGLLVADCALVSIVMLSLVVLLQPLLETWTDRLLVAFVALAVLGYYIGSMIVGWRLQADLRTAQKRYASAQMARALGQFVGGVAHEFNNQLTVILGNLELFETLPDARERQAAIEESRAAAGRAAVTVRQLMAASGRTRLSPAPIPMEGFLFDLTEVLSDMLGPDMRVETQPPDDPLVALADRDMLETCAIQLCLNAQEATGGYGTIRITAERRGSAGGLDPAPESPPPYVALIVEDDGPGVPEEALPRLAEPFYTTKPPHEGSGLGLSSVAGFARQSGGGMMLDRPLRGGLRVVLYLVETPNTPSKPGAQLSGSW</sequence>
<feature type="transmembrane region" description="Helical" evidence="9">
    <location>
        <begin position="134"/>
        <end position="155"/>
    </location>
</feature>
<reference evidence="11 12" key="1">
    <citation type="submission" date="2014-10" db="EMBL/GenBank/DDBJ databases">
        <title>Genome sequence of Ponticoccus sp. strain UMTAT08 isolated from clonal culture of toxic dinoflagellate Alexandrium tamiyavanichii.</title>
        <authorList>
            <person name="Gan H.Y."/>
            <person name="Muhd D.-D."/>
            <person name="Mohd Noor M.E."/>
            <person name="Yeong Y.S."/>
            <person name="Usup G."/>
        </authorList>
    </citation>
    <scope>NUCLEOTIDE SEQUENCE [LARGE SCALE GENOMIC DNA]</scope>
    <source>
        <strain evidence="11 12">UMTAT08</strain>
    </source>
</reference>
<gene>
    <name evidence="11" type="ORF">OA50_01638</name>
</gene>
<feature type="transmembrane region" description="Helical" evidence="9">
    <location>
        <begin position="167"/>
        <end position="189"/>
    </location>
</feature>
<evidence type="ECO:0000256" key="5">
    <source>
        <dbReference type="ARBA" id="ARBA00022741"/>
    </source>
</evidence>
<feature type="transmembrane region" description="Helical" evidence="9">
    <location>
        <begin position="82"/>
        <end position="103"/>
    </location>
</feature>
<accession>A0A0B3RRA5</accession>
<evidence type="ECO:0000256" key="1">
    <source>
        <dbReference type="ARBA" id="ARBA00000085"/>
    </source>
</evidence>
<dbReference type="GO" id="GO:0005524">
    <property type="term" value="F:ATP binding"/>
    <property type="evidence" value="ECO:0007669"/>
    <property type="project" value="UniProtKB-KW"/>
</dbReference>
<comment type="caution">
    <text evidence="11">The sequence shown here is derived from an EMBL/GenBank/DDBJ whole genome shotgun (WGS) entry which is preliminary data.</text>
</comment>
<dbReference type="InterPro" id="IPR003594">
    <property type="entry name" value="HATPase_dom"/>
</dbReference>
<keyword evidence="12" id="KW-1185">Reference proteome</keyword>
<dbReference type="PRINTS" id="PR00344">
    <property type="entry name" value="BCTRLSENSOR"/>
</dbReference>
<dbReference type="InterPro" id="IPR036097">
    <property type="entry name" value="HisK_dim/P_sf"/>
</dbReference>
<keyword evidence="8" id="KW-0902">Two-component regulatory system</keyword>
<keyword evidence="4" id="KW-0808">Transferase</keyword>
<evidence type="ECO:0000313" key="12">
    <source>
        <dbReference type="Proteomes" id="UP000030960"/>
    </source>
</evidence>
<dbReference type="SMART" id="SM00387">
    <property type="entry name" value="HATPase_c"/>
    <property type="match status" value="1"/>
</dbReference>
<dbReference type="STRING" id="561184.SAMN05216376_101217"/>
<feature type="domain" description="Histidine kinase" evidence="10">
    <location>
        <begin position="215"/>
        <end position="435"/>
    </location>
</feature>
<evidence type="ECO:0000313" key="11">
    <source>
        <dbReference type="EMBL" id="KHQ53650.1"/>
    </source>
</evidence>
<dbReference type="InterPro" id="IPR005467">
    <property type="entry name" value="His_kinase_dom"/>
</dbReference>
<dbReference type="Gene3D" id="1.10.287.130">
    <property type="match status" value="1"/>
</dbReference>
<keyword evidence="7" id="KW-0067">ATP-binding</keyword>
<feature type="transmembrane region" description="Helical" evidence="9">
    <location>
        <begin position="109"/>
        <end position="127"/>
    </location>
</feature>
<evidence type="ECO:0000256" key="4">
    <source>
        <dbReference type="ARBA" id="ARBA00022679"/>
    </source>
</evidence>
<dbReference type="EC" id="2.7.13.3" evidence="2"/>
<dbReference type="RefSeq" id="WP_052244370.1">
    <property type="nucleotide sequence ID" value="NZ_JSUQ01000006.1"/>
</dbReference>
<comment type="catalytic activity">
    <reaction evidence="1">
        <text>ATP + protein L-histidine = ADP + protein N-phospho-L-histidine.</text>
        <dbReference type="EC" id="2.7.13.3"/>
    </reaction>
</comment>
<dbReference type="PROSITE" id="PS50109">
    <property type="entry name" value="HIS_KIN"/>
    <property type="match status" value="1"/>
</dbReference>
<dbReference type="PANTHER" id="PTHR43065">
    <property type="entry name" value="SENSOR HISTIDINE KINASE"/>
    <property type="match status" value="1"/>
</dbReference>
<evidence type="ECO:0000256" key="9">
    <source>
        <dbReference type="SAM" id="Phobius"/>
    </source>
</evidence>
<dbReference type="PANTHER" id="PTHR43065:SF46">
    <property type="entry name" value="C4-DICARBOXYLATE TRANSPORT SENSOR PROTEIN DCTB"/>
    <property type="match status" value="1"/>
</dbReference>
<keyword evidence="3" id="KW-0597">Phosphoprotein</keyword>
<proteinExistence type="predicted"/>
<evidence type="ECO:0000256" key="8">
    <source>
        <dbReference type="ARBA" id="ARBA00023012"/>
    </source>
</evidence>
<dbReference type="InterPro" id="IPR036890">
    <property type="entry name" value="HATPase_C_sf"/>
</dbReference>
<keyword evidence="6 11" id="KW-0418">Kinase</keyword>
<dbReference type="SMART" id="SM00388">
    <property type="entry name" value="HisKA"/>
    <property type="match status" value="1"/>
</dbReference>
<keyword evidence="9" id="KW-1133">Transmembrane helix</keyword>
<evidence type="ECO:0000259" key="10">
    <source>
        <dbReference type="PROSITE" id="PS50109"/>
    </source>
</evidence>
<organism evidence="11 12">
    <name type="scientific">Mameliella alba</name>
    <dbReference type="NCBI Taxonomy" id="561184"/>
    <lineage>
        <taxon>Bacteria</taxon>
        <taxon>Pseudomonadati</taxon>
        <taxon>Pseudomonadota</taxon>
        <taxon>Alphaproteobacteria</taxon>
        <taxon>Rhodobacterales</taxon>
        <taxon>Roseobacteraceae</taxon>
        <taxon>Mameliella</taxon>
    </lineage>
</organism>
<dbReference type="InterPro" id="IPR003661">
    <property type="entry name" value="HisK_dim/P_dom"/>
</dbReference>